<feature type="domain" description="C2" evidence="3">
    <location>
        <begin position="1733"/>
        <end position="1853"/>
    </location>
</feature>
<dbReference type="PROSITE" id="PS00018">
    <property type="entry name" value="EF_HAND_1"/>
    <property type="match status" value="2"/>
</dbReference>
<dbReference type="SUPFAM" id="SSF49562">
    <property type="entry name" value="C2 domain (Calcium/lipid-binding domain, CaLB)"/>
    <property type="match status" value="1"/>
</dbReference>
<keyword evidence="2" id="KW-0106">Calcium</keyword>
<dbReference type="PROSITE" id="PS50222">
    <property type="entry name" value="EF_HAND_2"/>
    <property type="match status" value="2"/>
</dbReference>
<sequence>MSDCRILLLPTPSYSKSLYTDMDVETWQNDYEVDCHGDIPVTFSICLESSKVKESMEFNAQSFSIGAQYVHNAKEMETILAPTSVALHFTLEQDSVDSLTCHQSVMVHMPDVLVSGSDLSLSLLASCAEALGNVQTTTPDQARLRLLSRMKQNEIRRQAEIDVVLDRLHRLFDEIDENGNGRIELGELLLLLRRVKIGDTLLESELEYLVRALFKEIDQDGDGFLEFQELRAYLRDDLLSDNSVAASGAPSGNGSNALSGFLNLRGSEYHSFEVINKMCETKIAFSEQLAEWIQRPVFVERFWELFESEAHLTKRSLCDQDPLDVQKKLVRLLKNYDAANLIWDALVLPVLEDLCTDHAFCEWLLQPFTHCGGLSEYQSAAKVIAKKKRGIFSAAMNEAEHLVSKLTQSANPVKKELRLTTDVRMGNLRLVLTDTELPTRFCRGDFVIKDVKLSVRLTGKEIDEIGPVDWWELVVGLSSSDGENGFSVLMEAAKRFQINVTPSVLRTYRALMDAIDGEVQQNGLQTHQNSFRNSMTAKKCKETDCLVENFTGCTIVLKLSGSDETITIKTHDRAYIENGVLKDGEATLDLLEIDQWGTSNTSVKLPHFGSVNIGVSTAEALQATLFVTLFSRLENPRRQHIVLRSNAFFCNHSSECYEVKYLSLGCEGRKAVESQVVKLRPNERMSLPLSLLMGITEFYARPESHEHWIVKTSLNNDVLTSEEAIRELDEHEAERKGKTKQHRGGTIVYGDTEETCTKMIRRLTSNVIVRRWYLRSHFEWEIALLPPFVVRNSLPYEMEFRFIEYKSSSLRDMKTEFAKVDNLLRREGAVEPSTGVLSGVVDSGHDMEVSGVSGGHPGYLSIRLVAKKRSTDKQVVSPWSKPLLMMIHKGVEQFTTSRESIEVDVGVKFNIDRITLPGYPRLVRFSSPYWIVNNSSLAFDYASTEPGAKHTSLKSMDVCASFRYPIMTSLPHDRLSLKPVGNLNRRPKAWVEFGSMPETAYKTSVISEHAVESARWSKPMNTTAINTMGEIVCGPSVFGVKMEGLYGLFEPGVSLTLSPRYFVQNCLSQKLYMQSFASHDTDPQKVNELFHKRSVDVVKQLHMTLEDGQTTPLYHFEALKKHESAEQSERYVSFSFSEEWSNDADKKNWSFAIPINTAGDVYLQVYSSVRQRYLICQASVQVVDMYVYVILTDVSCAPPYRIENYTPFTVTYAQLGESSIFKSGQKEAAATVVSGAWHAFAWFNPLSKERHIELRLSHQDAPKAQKKNYDIDYVGHLDPITMWVSKDGEKQHAVELTVQVVVEESTRVLKIAEKELELSLLENQDSKGEENLRHRRILFASSFDIAFDGFGFSLLDGFPQEVFFASVDVIKVQKSPSSLEWTFSVLHCQTDNMLTTAKFPVIMNPVNAGYSGRSVGKEPEPLLTLIIDADLEARVGTYKLLEFSLGDLAVKVDIDYFASLVKLLEPYLVSDATIAHRSRLTLEGTLDRRAPPMPVMLSSADGGVRTDLVYFDVLRISSLSVELEYSITRKDIVSSTGGGHSIIFGFLSQIIGLVGSNLSGSPTFNFSEIMIVRCFSTKERLRSQLVANYVQQGVMQAYRLVGSADIIGNPIGLVEDLGSGVVEFLKITKGELIGGAHTRGEGVKVLGKTIVKSGASSVAKITGSLDKFVGEFADGNTGDASRGDGASSTDNAGLKFAKDLGRGFTGIFTKPVEGAMKGGVTGLVQGTVQGITGPGVVLLKGLTSTSHSLALGVRSTVVDRSLPIWRPPPKSETCGKGPTVRIDGVDVMKTAVVYNTVNPVWRESMQLALTGGEDEVQFVVKDSYGGTVAKTIGKCILSMAQLQDDFKPPEYSSDLAQWVHTQVKPGNTKKNVSHVIDEKDYSLVMLNRKKSKKKSHAASLGDEAHQVLVTVVSLRDMVVTSSTGSGMLGFGNLGSSTPNISPIKKKEQVGHASWEESFTFPLTAKELSRGGAGSKLTVSLKDKSMIVDARLGSASMDIDARTHATEEMVLKDESGKPIGYLTVKVEVTSSATSSRSLSFQSIESVGDMAFLPSDAVKAGTIRVSCKFE</sequence>
<protein>
    <recommendedName>
        <fullName evidence="7">Calmodulin</fullName>
    </recommendedName>
</protein>
<dbReference type="GO" id="GO:0006623">
    <property type="term" value="P:protein targeting to vacuole"/>
    <property type="evidence" value="ECO:0007669"/>
    <property type="project" value="TreeGrafter"/>
</dbReference>
<accession>A0AAV0U1T0</accession>
<dbReference type="InterPro" id="IPR002048">
    <property type="entry name" value="EF_hand_dom"/>
</dbReference>
<dbReference type="Gene3D" id="1.10.238.10">
    <property type="entry name" value="EF-hand"/>
    <property type="match status" value="1"/>
</dbReference>
<feature type="domain" description="EF-hand" evidence="4">
    <location>
        <begin position="163"/>
        <end position="198"/>
    </location>
</feature>
<dbReference type="PROSITE" id="PS50004">
    <property type="entry name" value="C2"/>
    <property type="match status" value="1"/>
</dbReference>
<dbReference type="InterPro" id="IPR011992">
    <property type="entry name" value="EF-hand-dom_pair"/>
</dbReference>
<evidence type="ECO:0000256" key="2">
    <source>
        <dbReference type="ARBA" id="ARBA00022837"/>
    </source>
</evidence>
<evidence type="ECO:0000259" key="4">
    <source>
        <dbReference type="PROSITE" id="PS50222"/>
    </source>
</evidence>
<comment type="caution">
    <text evidence="5">The sequence shown here is derived from an EMBL/GenBank/DDBJ whole genome shotgun (WGS) entry which is preliminary data.</text>
</comment>
<dbReference type="EMBL" id="CANTFL010001038">
    <property type="protein sequence ID" value="CAI5730557.1"/>
    <property type="molecule type" value="Genomic_DNA"/>
</dbReference>
<dbReference type="Pfam" id="PF00168">
    <property type="entry name" value="C2"/>
    <property type="match status" value="2"/>
</dbReference>
<organism evidence="5 6">
    <name type="scientific">Hyaloperonospora brassicae</name>
    <name type="common">Brassica downy mildew</name>
    <name type="synonym">Peronospora brassicae</name>
    <dbReference type="NCBI Taxonomy" id="162125"/>
    <lineage>
        <taxon>Eukaryota</taxon>
        <taxon>Sar</taxon>
        <taxon>Stramenopiles</taxon>
        <taxon>Oomycota</taxon>
        <taxon>Peronosporomycetes</taxon>
        <taxon>Peronosporales</taxon>
        <taxon>Peronosporaceae</taxon>
        <taxon>Hyaloperonospora</taxon>
    </lineage>
</organism>
<dbReference type="SMART" id="SM00239">
    <property type="entry name" value="C2"/>
    <property type="match status" value="2"/>
</dbReference>
<dbReference type="Pfam" id="PF25036">
    <property type="entry name" value="VPS13_VAB"/>
    <property type="match status" value="1"/>
</dbReference>
<dbReference type="InterPro" id="IPR018247">
    <property type="entry name" value="EF_Hand_1_Ca_BS"/>
</dbReference>
<evidence type="ECO:0000313" key="5">
    <source>
        <dbReference type="EMBL" id="CAI5730557.1"/>
    </source>
</evidence>
<evidence type="ECO:0008006" key="7">
    <source>
        <dbReference type="Google" id="ProtNLM"/>
    </source>
</evidence>
<dbReference type="InterPro" id="IPR035892">
    <property type="entry name" value="C2_domain_sf"/>
</dbReference>
<evidence type="ECO:0000259" key="3">
    <source>
        <dbReference type="PROSITE" id="PS50004"/>
    </source>
</evidence>
<dbReference type="CDD" id="cd00051">
    <property type="entry name" value="EFh"/>
    <property type="match status" value="1"/>
</dbReference>
<dbReference type="Proteomes" id="UP001162031">
    <property type="component" value="Unassembled WGS sequence"/>
</dbReference>
<dbReference type="Pfam" id="PF13499">
    <property type="entry name" value="EF-hand_7"/>
    <property type="match status" value="1"/>
</dbReference>
<evidence type="ECO:0000256" key="1">
    <source>
        <dbReference type="ARBA" id="ARBA00006545"/>
    </source>
</evidence>
<evidence type="ECO:0000313" key="6">
    <source>
        <dbReference type="Proteomes" id="UP001162031"/>
    </source>
</evidence>
<dbReference type="PANTHER" id="PTHR16166:SF93">
    <property type="entry name" value="INTERMEMBRANE LIPID TRANSFER PROTEIN VPS13"/>
    <property type="match status" value="1"/>
</dbReference>
<dbReference type="SMART" id="SM00054">
    <property type="entry name" value="EFh"/>
    <property type="match status" value="2"/>
</dbReference>
<dbReference type="InterPro" id="IPR009543">
    <property type="entry name" value="VPS13_VAB"/>
</dbReference>
<feature type="domain" description="EF-hand" evidence="4">
    <location>
        <begin position="210"/>
        <end position="240"/>
    </location>
</feature>
<dbReference type="SUPFAM" id="SSF47473">
    <property type="entry name" value="EF-hand"/>
    <property type="match status" value="1"/>
</dbReference>
<dbReference type="CDD" id="cd00030">
    <property type="entry name" value="C2"/>
    <property type="match status" value="1"/>
</dbReference>
<dbReference type="InterPro" id="IPR026847">
    <property type="entry name" value="VPS13"/>
</dbReference>
<proteinExistence type="inferred from homology"/>
<reference evidence="5" key="1">
    <citation type="submission" date="2022-12" db="EMBL/GenBank/DDBJ databases">
        <authorList>
            <person name="Webb A."/>
        </authorList>
    </citation>
    <scope>NUCLEOTIDE SEQUENCE</scope>
    <source>
        <strain evidence="5">Hp1</strain>
    </source>
</reference>
<dbReference type="GO" id="GO:0005509">
    <property type="term" value="F:calcium ion binding"/>
    <property type="evidence" value="ECO:0007669"/>
    <property type="project" value="InterPro"/>
</dbReference>
<dbReference type="GO" id="GO:0045053">
    <property type="term" value="P:protein retention in Golgi apparatus"/>
    <property type="evidence" value="ECO:0007669"/>
    <property type="project" value="TreeGrafter"/>
</dbReference>
<name>A0AAV0U1T0_HYABA</name>
<comment type="similarity">
    <text evidence="1">Belongs to the VPS13 family.</text>
</comment>
<dbReference type="PANTHER" id="PTHR16166">
    <property type="entry name" value="VACUOLAR PROTEIN SORTING-ASSOCIATED PROTEIN VPS13"/>
    <property type="match status" value="1"/>
</dbReference>
<keyword evidence="6" id="KW-1185">Reference proteome</keyword>
<dbReference type="Gene3D" id="2.60.40.150">
    <property type="entry name" value="C2 domain"/>
    <property type="match status" value="1"/>
</dbReference>
<dbReference type="InterPro" id="IPR000008">
    <property type="entry name" value="C2_dom"/>
</dbReference>
<gene>
    <name evidence="5" type="ORF">HBR001_LOCUS4894</name>
</gene>